<keyword evidence="7" id="KW-1185">Reference proteome</keyword>
<sequence>MHRHSLKQTWGSALRPLRGLRPNYRCLRAIATTVDYESKYAEKLRQRAEVTGLNVEELKTQLKEERAEEARRKRELRAAEEAEAAAKASANASVSSSTSQGELAHAASAVRKDSSPVKPLSSFFNLSKLVETPHTAEQIGALWTAYHLSRSGGTGRGYVCAAVPLDLYQKMAVVAERFPTFIVPVPRAKPAAVPNVEGEEDTAYEFYFLQWNFHDVPPVPSATGDLFAPAKPAQAGANPKTSTILFTPLQEYKMRASFATPYLVLTHYTDLAHSHGVVLLRGEITPASSSGGGGVGDGRYMINQEDAQLLAMAAQKFYLWEGKDQVSEGGQLLKCFHETPEEFKWEELLKHASWSI</sequence>
<reference evidence="6" key="1">
    <citation type="submission" date="2020-07" db="EMBL/GenBank/DDBJ databases">
        <authorList>
            <person name="Nieuwenhuis M."/>
            <person name="Van De Peppel L.J.J."/>
        </authorList>
    </citation>
    <scope>NUCLEOTIDE SEQUENCE</scope>
    <source>
        <strain evidence="6">AP01</strain>
        <tissue evidence="6">Mycelium</tissue>
    </source>
</reference>
<dbReference type="PANTHER" id="PTHR13126">
    <property type="entry name" value="CHAPERONE ATP11"/>
    <property type="match status" value="1"/>
</dbReference>
<keyword evidence="3" id="KW-0809">Transit peptide</keyword>
<feature type="coiled-coil region" evidence="5">
    <location>
        <begin position="41"/>
        <end position="82"/>
    </location>
</feature>
<accession>A0A9P7KCY8</accession>
<dbReference type="PANTHER" id="PTHR13126:SF0">
    <property type="entry name" value="ATP SYNTHASE MITOCHONDRIAL F1 COMPLEX ASSEMBLY FACTOR 1"/>
    <property type="match status" value="1"/>
</dbReference>
<evidence type="ECO:0000256" key="1">
    <source>
        <dbReference type="ARBA" id="ARBA00004173"/>
    </source>
</evidence>
<evidence type="ECO:0000313" key="7">
    <source>
        <dbReference type="Proteomes" id="UP000775547"/>
    </source>
</evidence>
<comment type="subcellular location">
    <subcellularLocation>
        <location evidence="1">Mitochondrion</location>
    </subcellularLocation>
</comment>
<name>A0A9P7KCY8_9AGAR</name>
<evidence type="ECO:0008006" key="8">
    <source>
        <dbReference type="Google" id="ProtNLM"/>
    </source>
</evidence>
<keyword evidence="5" id="KW-0175">Coiled coil</keyword>
<dbReference type="Proteomes" id="UP000775547">
    <property type="component" value="Unassembled WGS sequence"/>
</dbReference>
<proteinExistence type="inferred from homology"/>
<evidence type="ECO:0000256" key="3">
    <source>
        <dbReference type="ARBA" id="ARBA00022946"/>
    </source>
</evidence>
<dbReference type="EMBL" id="JABCKV010000027">
    <property type="protein sequence ID" value="KAG5646048.1"/>
    <property type="molecule type" value="Genomic_DNA"/>
</dbReference>
<protein>
    <recommendedName>
        <fullName evidence="8">ATP11-domain-containing protein</fullName>
    </recommendedName>
</protein>
<dbReference type="AlphaFoldDB" id="A0A9P7KCY8"/>
<dbReference type="OrthoDB" id="16535at2759"/>
<keyword evidence="4" id="KW-0496">Mitochondrion</keyword>
<evidence type="ECO:0000256" key="5">
    <source>
        <dbReference type="SAM" id="Coils"/>
    </source>
</evidence>
<evidence type="ECO:0000256" key="4">
    <source>
        <dbReference type="ARBA" id="ARBA00023128"/>
    </source>
</evidence>
<reference evidence="6" key="2">
    <citation type="submission" date="2021-10" db="EMBL/GenBank/DDBJ databases">
        <title>Phylogenomics reveals ancestral predisposition of the termite-cultivated fungus Termitomyces towards a domesticated lifestyle.</title>
        <authorList>
            <person name="Auxier B."/>
            <person name="Grum-Grzhimaylo A."/>
            <person name="Cardenas M.E."/>
            <person name="Lodge J.D."/>
            <person name="Laessoe T."/>
            <person name="Pedersen O."/>
            <person name="Smith M.E."/>
            <person name="Kuyper T.W."/>
            <person name="Franco-Molano E.A."/>
            <person name="Baroni T.J."/>
            <person name="Aanen D.K."/>
        </authorList>
    </citation>
    <scope>NUCLEOTIDE SEQUENCE</scope>
    <source>
        <strain evidence="6">AP01</strain>
        <tissue evidence="6">Mycelium</tissue>
    </source>
</reference>
<evidence type="ECO:0000313" key="6">
    <source>
        <dbReference type="EMBL" id="KAG5646048.1"/>
    </source>
</evidence>
<dbReference type="Pfam" id="PF06644">
    <property type="entry name" value="ATP11"/>
    <property type="match status" value="1"/>
</dbReference>
<evidence type="ECO:0000256" key="2">
    <source>
        <dbReference type="ARBA" id="ARBA00009116"/>
    </source>
</evidence>
<dbReference type="InterPro" id="IPR010591">
    <property type="entry name" value="ATP11"/>
</dbReference>
<gene>
    <name evidence="6" type="ORF">DXG03_004471</name>
</gene>
<comment type="caution">
    <text evidence="6">The sequence shown here is derived from an EMBL/GenBank/DDBJ whole genome shotgun (WGS) entry which is preliminary data.</text>
</comment>
<organism evidence="6 7">
    <name type="scientific">Asterophora parasitica</name>
    <dbReference type="NCBI Taxonomy" id="117018"/>
    <lineage>
        <taxon>Eukaryota</taxon>
        <taxon>Fungi</taxon>
        <taxon>Dikarya</taxon>
        <taxon>Basidiomycota</taxon>
        <taxon>Agaricomycotina</taxon>
        <taxon>Agaricomycetes</taxon>
        <taxon>Agaricomycetidae</taxon>
        <taxon>Agaricales</taxon>
        <taxon>Tricholomatineae</taxon>
        <taxon>Lyophyllaceae</taxon>
        <taxon>Asterophora</taxon>
    </lineage>
</organism>
<comment type="similarity">
    <text evidence="2">Belongs to the ATP11 family.</text>
</comment>
<dbReference type="GO" id="GO:0033615">
    <property type="term" value="P:mitochondrial proton-transporting ATP synthase complex assembly"/>
    <property type="evidence" value="ECO:0007669"/>
    <property type="project" value="TreeGrafter"/>
</dbReference>
<dbReference type="GO" id="GO:0005739">
    <property type="term" value="C:mitochondrion"/>
    <property type="evidence" value="ECO:0007669"/>
    <property type="project" value="UniProtKB-SubCell"/>
</dbReference>